<keyword evidence="1" id="KW-0472">Membrane</keyword>
<dbReference type="EMBL" id="LNIX01000055">
    <property type="protein sequence ID" value="OXA37613.1"/>
    <property type="molecule type" value="Genomic_DNA"/>
</dbReference>
<evidence type="ECO:0000313" key="2">
    <source>
        <dbReference type="EMBL" id="OXA37613.1"/>
    </source>
</evidence>
<organism evidence="2 3">
    <name type="scientific">Folsomia candida</name>
    <name type="common">Springtail</name>
    <dbReference type="NCBI Taxonomy" id="158441"/>
    <lineage>
        <taxon>Eukaryota</taxon>
        <taxon>Metazoa</taxon>
        <taxon>Ecdysozoa</taxon>
        <taxon>Arthropoda</taxon>
        <taxon>Hexapoda</taxon>
        <taxon>Collembola</taxon>
        <taxon>Entomobryomorpha</taxon>
        <taxon>Isotomoidea</taxon>
        <taxon>Isotomidae</taxon>
        <taxon>Proisotominae</taxon>
        <taxon>Folsomia</taxon>
    </lineage>
</organism>
<feature type="transmembrane region" description="Helical" evidence="1">
    <location>
        <begin position="97"/>
        <end position="116"/>
    </location>
</feature>
<dbReference type="AlphaFoldDB" id="A0A226CXD5"/>
<accession>A0A226CXD5</accession>
<evidence type="ECO:0008006" key="4">
    <source>
        <dbReference type="Google" id="ProtNLM"/>
    </source>
</evidence>
<feature type="transmembrane region" description="Helical" evidence="1">
    <location>
        <begin position="325"/>
        <end position="353"/>
    </location>
</feature>
<evidence type="ECO:0000256" key="1">
    <source>
        <dbReference type="SAM" id="Phobius"/>
    </source>
</evidence>
<gene>
    <name evidence="2" type="ORF">Fcan01_27703</name>
</gene>
<keyword evidence="3" id="KW-1185">Reference proteome</keyword>
<proteinExistence type="predicted"/>
<protein>
    <recommendedName>
        <fullName evidence="4">Gustatory receptor</fullName>
    </recommendedName>
</protein>
<evidence type="ECO:0000313" key="3">
    <source>
        <dbReference type="Proteomes" id="UP000198287"/>
    </source>
</evidence>
<name>A0A226CXD5_FOLCA</name>
<feature type="transmembrane region" description="Helical" evidence="1">
    <location>
        <begin position="170"/>
        <end position="190"/>
    </location>
</feature>
<keyword evidence="1" id="KW-0812">Transmembrane</keyword>
<feature type="transmembrane region" description="Helical" evidence="1">
    <location>
        <begin position="215"/>
        <end position="235"/>
    </location>
</feature>
<feature type="transmembrane region" description="Helical" evidence="1">
    <location>
        <begin position="298"/>
        <end position="319"/>
    </location>
</feature>
<feature type="transmembrane region" description="Helical" evidence="1">
    <location>
        <begin position="60"/>
        <end position="81"/>
    </location>
</feature>
<comment type="caution">
    <text evidence="2">The sequence shown here is derived from an EMBL/GenBank/DDBJ whole genome shotgun (WGS) entry which is preliminary data.</text>
</comment>
<reference evidence="2 3" key="1">
    <citation type="submission" date="2015-12" db="EMBL/GenBank/DDBJ databases">
        <title>The genome of Folsomia candida.</title>
        <authorList>
            <person name="Faddeeva A."/>
            <person name="Derks M.F."/>
            <person name="Anvar Y."/>
            <person name="Smit S."/>
            <person name="Van Straalen N."/>
            <person name="Roelofs D."/>
        </authorList>
    </citation>
    <scope>NUCLEOTIDE SEQUENCE [LARGE SCALE GENOMIC DNA]</scope>
    <source>
        <strain evidence="2 3">VU population</strain>
        <tissue evidence="2">Whole body</tissue>
    </source>
</reference>
<sequence length="422" mass="48643">MSLNSDIMVHTALLSFHYFEIYYKKKYPFRYPFFFRWDPANSKLYLHSCKNPKFQKLFEIWPLLNAFTILTAILGNIFIALDPYNLFPNFPDHDKSIGLWITSLVGVLLLIQVVSYKSIVIGRHGDEAVYGINQAANFSTLLKIAAPEQPSNTVKMEDWLKKRILRQMKIRYYGFPILIFLEVYVEYNFITRLARPPILHFIRTFIKWSPTSLLILNWTLKVVDMLVRLSVYLFVFEEALRLHLFLVAYTLTCVDILEKLAQQMISATTGRLTHSNIKFYRAYEIIVRVCNDSVCVTGYAYVVGSIGLCAFANFVLISYHHILPWFIIPSIIICVVVGVIGSQMALYLATLVAQKSDRLMGKFKDLVVVSTGRRVLMREMKSLRKVELTLGFRTVRFMAVDKSAKVTFLSSIIENTANALMV</sequence>
<dbReference type="Proteomes" id="UP000198287">
    <property type="component" value="Unassembled WGS sequence"/>
</dbReference>
<keyword evidence="1" id="KW-1133">Transmembrane helix</keyword>